<proteinExistence type="inferred from homology"/>
<reference evidence="6 7" key="1">
    <citation type="journal article" date="2013" name="Genome Announc.">
        <title>Genome sequences for three denitrifying bacterial strains isolated from a uranium- and nitrate-contaminated subsurface environment.</title>
        <authorList>
            <person name="Venkatramanan R."/>
            <person name="Prakash O."/>
            <person name="Woyke T."/>
            <person name="Chain P."/>
            <person name="Goodwin L.A."/>
            <person name="Watson D."/>
            <person name="Brooks S."/>
            <person name="Kostka J.E."/>
            <person name="Green S.J."/>
        </authorList>
    </citation>
    <scope>NUCLEOTIDE SEQUENCE [LARGE SCALE GENOMIC DNA]</scope>
    <source>
        <strain evidence="6 7">1NES1</strain>
    </source>
</reference>
<name>N0AZQ0_9HYPH</name>
<dbReference type="STRING" id="670307.HYPDE_24773"/>
<comment type="catalytic activity">
    <reaction evidence="4">
        <text>O-phospho-L-tyrosyl-[protein] + H2O = L-tyrosyl-[protein] + phosphate</text>
        <dbReference type="Rhea" id="RHEA:10684"/>
        <dbReference type="Rhea" id="RHEA-COMP:10136"/>
        <dbReference type="Rhea" id="RHEA-COMP:20101"/>
        <dbReference type="ChEBI" id="CHEBI:15377"/>
        <dbReference type="ChEBI" id="CHEBI:43474"/>
        <dbReference type="ChEBI" id="CHEBI:46858"/>
        <dbReference type="ChEBI" id="CHEBI:61978"/>
        <dbReference type="EC" id="3.1.3.48"/>
    </reaction>
</comment>
<gene>
    <name evidence="6" type="ORF">HYPDE_24773</name>
</gene>
<accession>N0AZQ0</accession>
<evidence type="ECO:0000256" key="2">
    <source>
        <dbReference type="ARBA" id="ARBA00013064"/>
    </source>
</evidence>
<dbReference type="AlphaFoldDB" id="N0AZQ0"/>
<dbReference type="PIRSF" id="PIRSF016557">
    <property type="entry name" value="Caps_synth_CpsB"/>
    <property type="match status" value="1"/>
</dbReference>
<dbReference type="Gene3D" id="3.20.20.140">
    <property type="entry name" value="Metal-dependent hydrolases"/>
    <property type="match status" value="1"/>
</dbReference>
<evidence type="ECO:0000256" key="5">
    <source>
        <dbReference type="SAM" id="MobiDB-lite"/>
    </source>
</evidence>
<dbReference type="PANTHER" id="PTHR39181">
    <property type="entry name" value="TYROSINE-PROTEIN PHOSPHATASE YWQE"/>
    <property type="match status" value="1"/>
</dbReference>
<evidence type="ECO:0000256" key="4">
    <source>
        <dbReference type="ARBA" id="ARBA00051722"/>
    </source>
</evidence>
<dbReference type="GO" id="GO:0004725">
    <property type="term" value="F:protein tyrosine phosphatase activity"/>
    <property type="evidence" value="ECO:0007669"/>
    <property type="project" value="UniProtKB-EC"/>
</dbReference>
<feature type="region of interest" description="Disordered" evidence="5">
    <location>
        <begin position="246"/>
        <end position="269"/>
    </location>
</feature>
<organism evidence="6 7">
    <name type="scientific">Hyphomicrobium denitrificans 1NES1</name>
    <dbReference type="NCBI Taxonomy" id="670307"/>
    <lineage>
        <taxon>Bacteria</taxon>
        <taxon>Pseudomonadati</taxon>
        <taxon>Pseudomonadota</taxon>
        <taxon>Alphaproteobacteria</taxon>
        <taxon>Hyphomicrobiales</taxon>
        <taxon>Hyphomicrobiaceae</taxon>
        <taxon>Hyphomicrobium</taxon>
    </lineage>
</organism>
<dbReference type="GO" id="GO:0030145">
    <property type="term" value="F:manganese ion binding"/>
    <property type="evidence" value="ECO:0007669"/>
    <property type="project" value="InterPro"/>
</dbReference>
<dbReference type="SUPFAM" id="SSF89550">
    <property type="entry name" value="PHP domain-like"/>
    <property type="match status" value="1"/>
</dbReference>
<dbReference type="KEGG" id="hdt:HYPDE_24773"/>
<keyword evidence="7" id="KW-1185">Reference proteome</keyword>
<evidence type="ECO:0000313" key="6">
    <source>
        <dbReference type="EMBL" id="AGK56639.1"/>
    </source>
</evidence>
<dbReference type="InterPro" id="IPR016195">
    <property type="entry name" value="Pol/histidinol_Pase-like"/>
</dbReference>
<dbReference type="EMBL" id="CP005587">
    <property type="protein sequence ID" value="AGK56639.1"/>
    <property type="molecule type" value="Genomic_DNA"/>
</dbReference>
<evidence type="ECO:0000313" key="7">
    <source>
        <dbReference type="Proteomes" id="UP000005952"/>
    </source>
</evidence>
<dbReference type="PANTHER" id="PTHR39181:SF1">
    <property type="entry name" value="TYROSINE-PROTEIN PHOSPHATASE YWQE"/>
    <property type="match status" value="1"/>
</dbReference>
<sequence length="269" mass="30114">MRHLGIGAARVCRMIDLHCHMLPGLDDGPRNLEISLEMARMAVADGITAVACTPHIRPGLYHNTGAGILAAIDCLRGSLRQSGIALDLVCGADAHMDVHFTKKLAKREIPTLAMSRYVLVEPPYHVAPIRMEQFFFQILLTGYIPILTHPERLRWIAERYQTIERLSRYGVWMQITASSLTGNFGREPRYWAERMLDEGHIHILATDAHDTHRRPPDLSKGWKAAARRVGEGEATHMVLTRPRGVIENEPPSNLPLPFGQQSLALPDMA</sequence>
<evidence type="ECO:0000256" key="1">
    <source>
        <dbReference type="ARBA" id="ARBA00005750"/>
    </source>
</evidence>
<dbReference type="Proteomes" id="UP000005952">
    <property type="component" value="Chromosome"/>
</dbReference>
<evidence type="ECO:0000256" key="3">
    <source>
        <dbReference type="ARBA" id="ARBA00022801"/>
    </source>
</evidence>
<comment type="similarity">
    <text evidence="1">Belongs to the metallo-dependent hydrolases superfamily. CpsB/CapC family.</text>
</comment>
<dbReference type="eggNOG" id="COG4464">
    <property type="taxonomic scope" value="Bacteria"/>
</dbReference>
<keyword evidence="3" id="KW-0378">Hydrolase</keyword>
<dbReference type="InterPro" id="IPR016667">
    <property type="entry name" value="Caps_polysacc_synth_CpsB/CapC"/>
</dbReference>
<dbReference type="Pfam" id="PF19567">
    <property type="entry name" value="CpsB_CapC"/>
    <property type="match status" value="1"/>
</dbReference>
<protein>
    <recommendedName>
        <fullName evidence="2">protein-tyrosine-phosphatase</fullName>
        <ecNumber evidence="2">3.1.3.48</ecNumber>
    </recommendedName>
</protein>
<dbReference type="HOGENOM" id="CLU_085966_1_0_5"/>
<dbReference type="EC" id="3.1.3.48" evidence="2"/>